<organism evidence="1 2">
    <name type="scientific">Flemingia macrophylla</name>
    <dbReference type="NCBI Taxonomy" id="520843"/>
    <lineage>
        <taxon>Eukaryota</taxon>
        <taxon>Viridiplantae</taxon>
        <taxon>Streptophyta</taxon>
        <taxon>Embryophyta</taxon>
        <taxon>Tracheophyta</taxon>
        <taxon>Spermatophyta</taxon>
        <taxon>Magnoliopsida</taxon>
        <taxon>eudicotyledons</taxon>
        <taxon>Gunneridae</taxon>
        <taxon>Pentapetalae</taxon>
        <taxon>rosids</taxon>
        <taxon>fabids</taxon>
        <taxon>Fabales</taxon>
        <taxon>Fabaceae</taxon>
        <taxon>Papilionoideae</taxon>
        <taxon>50 kb inversion clade</taxon>
        <taxon>NPAAA clade</taxon>
        <taxon>indigoferoid/millettioid clade</taxon>
        <taxon>Phaseoleae</taxon>
        <taxon>Flemingia</taxon>
    </lineage>
</organism>
<proteinExistence type="predicted"/>
<comment type="caution">
    <text evidence="1">The sequence shown here is derived from an EMBL/GenBank/DDBJ whole genome shotgun (WGS) entry which is preliminary data.</text>
</comment>
<gene>
    <name evidence="1" type="ORF">Fmac_026935</name>
</gene>
<reference evidence="1 2" key="1">
    <citation type="submission" date="2024-08" db="EMBL/GenBank/DDBJ databases">
        <title>Insights into the chromosomal genome structure of Flemingia macrophylla.</title>
        <authorList>
            <person name="Ding Y."/>
            <person name="Zhao Y."/>
            <person name="Bi W."/>
            <person name="Wu M."/>
            <person name="Zhao G."/>
            <person name="Gong Y."/>
            <person name="Li W."/>
            <person name="Zhang P."/>
        </authorList>
    </citation>
    <scope>NUCLEOTIDE SEQUENCE [LARGE SCALE GENOMIC DNA]</scope>
    <source>
        <strain evidence="1">DYQJB</strain>
        <tissue evidence="1">Leaf</tissue>
    </source>
</reference>
<dbReference type="EMBL" id="JBGMDY010000009">
    <property type="protein sequence ID" value="KAL2322556.1"/>
    <property type="molecule type" value="Genomic_DNA"/>
</dbReference>
<evidence type="ECO:0000313" key="2">
    <source>
        <dbReference type="Proteomes" id="UP001603857"/>
    </source>
</evidence>
<accession>A0ABD1LG98</accession>
<dbReference type="Proteomes" id="UP001603857">
    <property type="component" value="Unassembled WGS sequence"/>
</dbReference>
<keyword evidence="2" id="KW-1185">Reference proteome</keyword>
<sequence length="60" mass="6535">MAVPIRDVTAGQSRKLPVLFYELLPKVGEKACFSELGHMSGKESEVYDAEPTSLFGIGFS</sequence>
<protein>
    <submittedName>
        <fullName evidence="1">Uncharacterized protein</fullName>
    </submittedName>
</protein>
<dbReference type="AlphaFoldDB" id="A0ABD1LG98"/>
<evidence type="ECO:0000313" key="1">
    <source>
        <dbReference type="EMBL" id="KAL2322556.1"/>
    </source>
</evidence>
<name>A0ABD1LG98_9FABA</name>